<dbReference type="Proteomes" id="UP000239866">
    <property type="component" value="Unassembled WGS sequence"/>
</dbReference>
<feature type="transmembrane region" description="Helical" evidence="6">
    <location>
        <begin position="146"/>
        <end position="165"/>
    </location>
</feature>
<dbReference type="SUPFAM" id="SSF103481">
    <property type="entry name" value="Multidrug resistance efflux transporter EmrE"/>
    <property type="match status" value="2"/>
</dbReference>
<comment type="caution">
    <text evidence="8">The sequence shown here is derived from an EMBL/GenBank/DDBJ whole genome shotgun (WGS) entry which is preliminary data.</text>
</comment>
<feature type="transmembrane region" description="Helical" evidence="6">
    <location>
        <begin position="177"/>
        <end position="197"/>
    </location>
</feature>
<evidence type="ECO:0000256" key="3">
    <source>
        <dbReference type="ARBA" id="ARBA00022692"/>
    </source>
</evidence>
<dbReference type="InterPro" id="IPR037185">
    <property type="entry name" value="EmrE-like"/>
</dbReference>
<dbReference type="PANTHER" id="PTHR32322:SF2">
    <property type="entry name" value="EAMA DOMAIN-CONTAINING PROTEIN"/>
    <property type="match status" value="1"/>
</dbReference>
<gene>
    <name evidence="8" type="ORF">C7H09_10435</name>
</gene>
<organism evidence="8 9">
    <name type="scientific">Marinobacter fuscus</name>
    <dbReference type="NCBI Taxonomy" id="2109942"/>
    <lineage>
        <taxon>Bacteria</taxon>
        <taxon>Pseudomonadati</taxon>
        <taxon>Pseudomonadota</taxon>
        <taxon>Gammaproteobacteria</taxon>
        <taxon>Pseudomonadales</taxon>
        <taxon>Marinobacteraceae</taxon>
        <taxon>Marinobacter</taxon>
    </lineage>
</organism>
<evidence type="ECO:0000313" key="8">
    <source>
        <dbReference type="EMBL" id="PSF07204.1"/>
    </source>
</evidence>
<evidence type="ECO:0000313" key="9">
    <source>
        <dbReference type="Proteomes" id="UP000239866"/>
    </source>
</evidence>
<accession>A0A2T1KAQ2</accession>
<dbReference type="Pfam" id="PF00892">
    <property type="entry name" value="EamA"/>
    <property type="match status" value="2"/>
</dbReference>
<protein>
    <submittedName>
        <fullName evidence="8">EamA family transporter</fullName>
    </submittedName>
</protein>
<dbReference type="AlphaFoldDB" id="A0A2T1KAQ2"/>
<dbReference type="EMBL" id="PXNP01000076">
    <property type="protein sequence ID" value="PSF07204.1"/>
    <property type="molecule type" value="Genomic_DNA"/>
</dbReference>
<feature type="transmembrane region" description="Helical" evidence="6">
    <location>
        <begin position="265"/>
        <end position="284"/>
    </location>
</feature>
<feature type="domain" description="EamA" evidence="7">
    <location>
        <begin position="148"/>
        <end position="283"/>
    </location>
</feature>
<sequence>MNNITLFTTTVLIWGTTWIAIAAQISEVPIIVSIFFRFALAGLIMLAGLVMMRRLKRPAFWRFVVIQALCLFCFNFVGLYKASALIPSGLVSIVFSLASIFNAVNARLFFGDQITARTILAGSVGTAGLLLVFWRDLFASHHLGVLQGIGWAVLGTLMFSFGTMASRKNSALGITPVTANGWGMGIGALALLTIILVSGQPLVLSTTPAYWLALVYLAVIGSVAGFTAYLVLAARIGSARAGYATVLFPIVALAISTVFEGYSWTPLAMIGVSLTITGNVIMFWQPRTSKVIYESSVRQ</sequence>
<dbReference type="InterPro" id="IPR050638">
    <property type="entry name" value="AA-Vitamin_Transporters"/>
</dbReference>
<evidence type="ECO:0000256" key="6">
    <source>
        <dbReference type="SAM" id="Phobius"/>
    </source>
</evidence>
<keyword evidence="5 6" id="KW-0472">Membrane</keyword>
<feature type="transmembrane region" description="Helical" evidence="6">
    <location>
        <begin position="241"/>
        <end position="259"/>
    </location>
</feature>
<dbReference type="GO" id="GO:0016020">
    <property type="term" value="C:membrane"/>
    <property type="evidence" value="ECO:0007669"/>
    <property type="project" value="UniProtKB-SubCell"/>
</dbReference>
<evidence type="ECO:0000256" key="2">
    <source>
        <dbReference type="ARBA" id="ARBA00007362"/>
    </source>
</evidence>
<dbReference type="InterPro" id="IPR000620">
    <property type="entry name" value="EamA_dom"/>
</dbReference>
<feature type="transmembrane region" description="Helical" evidence="6">
    <location>
        <begin position="59"/>
        <end position="78"/>
    </location>
</feature>
<evidence type="ECO:0000259" key="7">
    <source>
        <dbReference type="Pfam" id="PF00892"/>
    </source>
</evidence>
<feature type="transmembrane region" description="Helical" evidence="6">
    <location>
        <begin position="84"/>
        <end position="104"/>
    </location>
</feature>
<name>A0A2T1KAQ2_9GAMM</name>
<keyword evidence="4 6" id="KW-1133">Transmembrane helix</keyword>
<proteinExistence type="inferred from homology"/>
<keyword evidence="9" id="KW-1185">Reference proteome</keyword>
<dbReference type="OrthoDB" id="2352272at2"/>
<feature type="domain" description="EamA" evidence="7">
    <location>
        <begin position="4"/>
        <end position="133"/>
    </location>
</feature>
<feature type="transmembrane region" description="Helical" evidence="6">
    <location>
        <begin position="116"/>
        <end position="134"/>
    </location>
</feature>
<evidence type="ECO:0000256" key="4">
    <source>
        <dbReference type="ARBA" id="ARBA00022989"/>
    </source>
</evidence>
<feature type="transmembrane region" description="Helical" evidence="6">
    <location>
        <begin position="209"/>
        <end position="234"/>
    </location>
</feature>
<dbReference type="PANTHER" id="PTHR32322">
    <property type="entry name" value="INNER MEMBRANE TRANSPORTER"/>
    <property type="match status" value="1"/>
</dbReference>
<comment type="subcellular location">
    <subcellularLocation>
        <location evidence="1">Membrane</location>
        <topology evidence="1">Multi-pass membrane protein</topology>
    </subcellularLocation>
</comment>
<evidence type="ECO:0000256" key="5">
    <source>
        <dbReference type="ARBA" id="ARBA00023136"/>
    </source>
</evidence>
<reference evidence="8 9" key="1">
    <citation type="submission" date="2018-03" db="EMBL/GenBank/DDBJ databases">
        <title>Marinobacter brunus sp. nov., a marine bacterium of Gamma-proteobacteria isolated from the surface seawater of the South China Sea.</title>
        <authorList>
            <person name="Cheng H."/>
            <person name="Wu Y.-H."/>
            <person name="Xamxidin M."/>
            <person name="Xu X.-W."/>
        </authorList>
    </citation>
    <scope>NUCLEOTIDE SEQUENCE [LARGE SCALE GENOMIC DNA]</scope>
    <source>
        <strain evidence="8 9">NH169-3</strain>
    </source>
</reference>
<feature type="transmembrane region" description="Helical" evidence="6">
    <location>
        <begin position="32"/>
        <end position="52"/>
    </location>
</feature>
<dbReference type="RefSeq" id="WP_106762453.1">
    <property type="nucleotide sequence ID" value="NZ_PXNP01000076.1"/>
</dbReference>
<keyword evidence="3 6" id="KW-0812">Transmembrane</keyword>
<comment type="similarity">
    <text evidence="2">Belongs to the EamA transporter family.</text>
</comment>
<evidence type="ECO:0000256" key="1">
    <source>
        <dbReference type="ARBA" id="ARBA00004141"/>
    </source>
</evidence>